<dbReference type="Proteomes" id="UP000028878">
    <property type="component" value="Unassembled WGS sequence"/>
</dbReference>
<feature type="transmembrane region" description="Helical" evidence="7">
    <location>
        <begin position="98"/>
        <end position="118"/>
    </location>
</feature>
<keyword evidence="4 7" id="KW-0812">Transmembrane</keyword>
<dbReference type="Pfam" id="PF06808">
    <property type="entry name" value="DctM"/>
    <property type="match status" value="1"/>
</dbReference>
<comment type="subunit">
    <text evidence="7">The complex comprises the extracytoplasmic solute receptor protein and the two transmembrane proteins.</text>
</comment>
<dbReference type="NCBIfam" id="TIGR00786">
    <property type="entry name" value="dctM"/>
    <property type="match status" value="1"/>
</dbReference>
<dbReference type="AlphaFoldDB" id="A0A1L1PLT7"/>
<feature type="transmembrane region" description="Helical" evidence="7">
    <location>
        <begin position="28"/>
        <end position="47"/>
    </location>
</feature>
<evidence type="ECO:0000256" key="4">
    <source>
        <dbReference type="ARBA" id="ARBA00022692"/>
    </source>
</evidence>
<gene>
    <name evidence="9" type="ORF">BN948_04214</name>
</gene>
<organism evidence="9 10">
    <name type="scientific">Hydrogenophaga intermedia</name>
    <dbReference type="NCBI Taxonomy" id="65786"/>
    <lineage>
        <taxon>Bacteria</taxon>
        <taxon>Pseudomonadati</taxon>
        <taxon>Pseudomonadota</taxon>
        <taxon>Betaproteobacteria</taxon>
        <taxon>Burkholderiales</taxon>
        <taxon>Comamonadaceae</taxon>
        <taxon>Hydrogenophaga</taxon>
    </lineage>
</organism>
<dbReference type="InterPro" id="IPR004681">
    <property type="entry name" value="TRAP_DctM"/>
</dbReference>
<dbReference type="RefSeq" id="WP_009519037.1">
    <property type="nucleotide sequence ID" value="NZ_CCAE010000052.1"/>
</dbReference>
<keyword evidence="6 7" id="KW-0472">Membrane</keyword>
<comment type="subcellular location">
    <subcellularLocation>
        <location evidence="1 7">Cell inner membrane</location>
        <topology evidence="1 7">Multi-pass membrane protein</topology>
    </subcellularLocation>
</comment>
<evidence type="ECO:0000256" key="2">
    <source>
        <dbReference type="ARBA" id="ARBA00022475"/>
    </source>
</evidence>
<dbReference type="PANTHER" id="PTHR33362:SF2">
    <property type="entry name" value="TRAP TRANSPORTER LARGE PERMEASE PROTEIN"/>
    <property type="match status" value="1"/>
</dbReference>
<feature type="transmembrane region" description="Helical" evidence="7">
    <location>
        <begin position="246"/>
        <end position="264"/>
    </location>
</feature>
<keyword evidence="5 7" id="KW-1133">Transmembrane helix</keyword>
<feature type="transmembrane region" description="Helical" evidence="7">
    <location>
        <begin position="405"/>
        <end position="425"/>
    </location>
</feature>
<evidence type="ECO:0000256" key="3">
    <source>
        <dbReference type="ARBA" id="ARBA00022519"/>
    </source>
</evidence>
<evidence type="ECO:0000256" key="1">
    <source>
        <dbReference type="ARBA" id="ARBA00004429"/>
    </source>
</evidence>
<keyword evidence="3 7" id="KW-0997">Cell inner membrane</keyword>
<feature type="domain" description="TRAP C4-dicarboxylate transport system permease DctM subunit" evidence="8">
    <location>
        <begin position="12"/>
        <end position="419"/>
    </location>
</feature>
<evidence type="ECO:0000313" key="10">
    <source>
        <dbReference type="Proteomes" id="UP000028878"/>
    </source>
</evidence>
<sequence>MQQILLFGVLMAAFMAFAVIGVPVFFAMGLAALVFIAFSGGAVPVNIVASSMVQGMDSFAFLAIPFFFLAGELMNTGGITRRLLNFASAAVGHIRGGLSHVAILASMVFSGVSGSAVADASAIGSSMIPAMKDKGYPGAYAAAVVAAASTMGPIIPPSIAFVVYALVSDVSVGQLFLAGAVPGLLMGVYLLAAASWVAHRRNLPYSERTSLRAVGRAAWDALPALAMPVIIIGGIVGGVVTPTEAGIIAVLYAIVISVLFYRELTLRQTWHIFRESMVSAGIILLTIAASGIFSWLVANLAIGETLATTLKTLTDSPWVMLALINIVLLLWGLALEPAVALVTLVPVLVPIANAYGIDLVHLGVIVVLNLMIGQLTPPSGVITFLTAQIAGSPLHAVFKEALPFTLALIAVLLIVTYVPLVSLWLPGVWIGG</sequence>
<dbReference type="GO" id="GO:0022857">
    <property type="term" value="F:transmembrane transporter activity"/>
    <property type="evidence" value="ECO:0007669"/>
    <property type="project" value="UniProtKB-UniRule"/>
</dbReference>
<keyword evidence="7" id="KW-0813">Transport</keyword>
<dbReference type="GO" id="GO:0005886">
    <property type="term" value="C:plasma membrane"/>
    <property type="evidence" value="ECO:0007669"/>
    <property type="project" value="UniProtKB-SubCell"/>
</dbReference>
<reference evidence="10" key="1">
    <citation type="submission" date="2014-11" db="EMBL/GenBank/DDBJ databases">
        <title>Draft genome sequence of Hydrogenophaga intermedia S1.</title>
        <authorList>
            <person name="Gan H.M."/>
            <person name="Chew T.H."/>
            <person name="Stolz A."/>
        </authorList>
    </citation>
    <scope>NUCLEOTIDE SEQUENCE [LARGE SCALE GENOMIC DNA]</scope>
    <source>
        <strain evidence="10">S1</strain>
    </source>
</reference>
<comment type="function">
    <text evidence="7">Part of the tripartite ATP-independent periplasmic (TRAP) transport system.</text>
</comment>
<evidence type="ECO:0000256" key="7">
    <source>
        <dbReference type="RuleBase" id="RU369079"/>
    </source>
</evidence>
<dbReference type="PANTHER" id="PTHR33362">
    <property type="entry name" value="SIALIC ACID TRAP TRANSPORTER PERMEASE PROTEIN SIAT-RELATED"/>
    <property type="match status" value="1"/>
</dbReference>
<evidence type="ECO:0000256" key="5">
    <source>
        <dbReference type="ARBA" id="ARBA00022989"/>
    </source>
</evidence>
<dbReference type="EMBL" id="CCAE010000052">
    <property type="protein sequence ID" value="CDN89774.1"/>
    <property type="molecule type" value="Genomic_DNA"/>
</dbReference>
<feature type="transmembrane region" description="Helical" evidence="7">
    <location>
        <begin position="59"/>
        <end position="78"/>
    </location>
</feature>
<keyword evidence="2" id="KW-1003">Cell membrane</keyword>
<dbReference type="PIRSF" id="PIRSF006066">
    <property type="entry name" value="HI0050"/>
    <property type="match status" value="1"/>
</dbReference>
<evidence type="ECO:0000256" key="6">
    <source>
        <dbReference type="ARBA" id="ARBA00023136"/>
    </source>
</evidence>
<accession>A0A1L1PLT7</accession>
<evidence type="ECO:0000259" key="8">
    <source>
        <dbReference type="Pfam" id="PF06808"/>
    </source>
</evidence>
<dbReference type="InterPro" id="IPR010656">
    <property type="entry name" value="DctM"/>
</dbReference>
<feature type="transmembrane region" description="Helical" evidence="7">
    <location>
        <begin position="219"/>
        <end position="240"/>
    </location>
</feature>
<feature type="transmembrane region" description="Helical" evidence="7">
    <location>
        <begin position="276"/>
        <end position="298"/>
    </location>
</feature>
<feature type="transmembrane region" description="Helical" evidence="7">
    <location>
        <begin position="173"/>
        <end position="198"/>
    </location>
</feature>
<comment type="caution">
    <text evidence="7">Lacks conserved residue(s) required for the propagation of feature annotation.</text>
</comment>
<evidence type="ECO:0000313" key="9">
    <source>
        <dbReference type="EMBL" id="CDN89774.1"/>
    </source>
</evidence>
<protein>
    <recommendedName>
        <fullName evidence="7">TRAP transporter large permease protein</fullName>
    </recommendedName>
</protein>
<comment type="similarity">
    <text evidence="7">Belongs to the TRAP transporter large permease family.</text>
</comment>
<name>A0A1L1PLT7_HYDIT</name>
<proteinExistence type="inferred from homology"/>
<keyword evidence="10" id="KW-1185">Reference proteome</keyword>
<feature type="transmembrane region" description="Helical" evidence="7">
    <location>
        <begin position="318"/>
        <end position="345"/>
    </location>
</feature>
<feature type="transmembrane region" description="Helical" evidence="7">
    <location>
        <begin position="139"/>
        <end position="167"/>
    </location>
</feature>